<keyword evidence="2" id="KW-1185">Reference proteome</keyword>
<accession>A0A366XW41</accession>
<name>A0A366XW41_9BACI</name>
<gene>
    <name evidence="1" type="ORF">DS031_17000</name>
</gene>
<dbReference type="RefSeq" id="WP_113807262.1">
    <property type="nucleotide sequence ID" value="NZ_QOCW01000021.1"/>
</dbReference>
<proteinExistence type="predicted"/>
<reference evidence="1 2" key="1">
    <citation type="submission" date="2018-07" db="EMBL/GenBank/DDBJ databases">
        <title>Lottiidibacillus patelloidae gen. nov., sp. nov., isolated from the intestinal tract of a marine limpet and the reclassification of B. taeanensis BH030017T, B. algicola KMM 3737T and B. hwajinpoensis SW-72T as genus Lottiidibacillus.</title>
        <authorList>
            <person name="Liu R."/>
            <person name="Huang Z."/>
        </authorList>
    </citation>
    <scope>NUCLEOTIDE SEQUENCE [LARGE SCALE GENOMIC DNA]</scope>
    <source>
        <strain evidence="1 2">BH030017</strain>
    </source>
</reference>
<protein>
    <submittedName>
        <fullName evidence="1">Uncharacterized protein</fullName>
    </submittedName>
</protein>
<comment type="caution">
    <text evidence="1">The sequence shown here is derived from an EMBL/GenBank/DDBJ whole genome shotgun (WGS) entry which is preliminary data.</text>
</comment>
<sequence length="64" mass="7684">MRTRRTSGTLTNLMLDTRTLDEWVDEYGYKWAEGYRWANGKKYTWIQALRELEDLEVKGIVRQA</sequence>
<dbReference type="EMBL" id="QOCW01000021">
    <property type="protein sequence ID" value="RBW68363.1"/>
    <property type="molecule type" value="Genomic_DNA"/>
</dbReference>
<dbReference type="Proteomes" id="UP000253314">
    <property type="component" value="Unassembled WGS sequence"/>
</dbReference>
<organism evidence="1 2">
    <name type="scientific">Bacillus taeanensis</name>
    <dbReference type="NCBI Taxonomy" id="273032"/>
    <lineage>
        <taxon>Bacteria</taxon>
        <taxon>Bacillati</taxon>
        <taxon>Bacillota</taxon>
        <taxon>Bacilli</taxon>
        <taxon>Bacillales</taxon>
        <taxon>Bacillaceae</taxon>
        <taxon>Bacillus</taxon>
    </lineage>
</organism>
<evidence type="ECO:0000313" key="1">
    <source>
        <dbReference type="EMBL" id="RBW68363.1"/>
    </source>
</evidence>
<evidence type="ECO:0000313" key="2">
    <source>
        <dbReference type="Proteomes" id="UP000253314"/>
    </source>
</evidence>
<dbReference type="AlphaFoldDB" id="A0A366XW41"/>